<feature type="region of interest" description="Disordered" evidence="1">
    <location>
        <begin position="317"/>
        <end position="343"/>
    </location>
</feature>
<keyword evidence="2" id="KW-0472">Membrane</keyword>
<dbReference type="RefSeq" id="WP_386153347.1">
    <property type="nucleotide sequence ID" value="NZ_JBHMBS010000001.1"/>
</dbReference>
<comment type="caution">
    <text evidence="3">The sequence shown here is derived from an EMBL/GenBank/DDBJ whole genome shotgun (WGS) entry which is preliminary data.</text>
</comment>
<accession>A0ABV5T4T2</accession>
<sequence>MSDIDDIDERFRALTAQIDERERRRMNKAAAQEWARHPRLRRRRRLRNAAIAVVVLVAAAGVFVSYRPDVVDQVRTAVSGRLSDLTAGESGETAGTNEPVETARAEPGKTSPFDGSPAQGYAEGAEGLVMPPARAVGGLSRKEVSAAVRHAKNLLVASHLDERVLTGGRPEKLIRLLDPEQRTPFVKGLKKPDRKKGYHSREWVTSLAPGSGEFVTRTVKVDGETRLSAFEEDGLRGVRVKVNYLFVYAVQRPDRPDTLTRLVAHNIGVVQAWRDGDRLRFWVNEWNGGGVASARCDTDDGFVHPFYPDSLNNVETTGPAVDPYSRAEDDTRPGACRRLTSET</sequence>
<evidence type="ECO:0000313" key="3">
    <source>
        <dbReference type="EMBL" id="MFB9674099.1"/>
    </source>
</evidence>
<reference evidence="3 4" key="1">
    <citation type="submission" date="2024-09" db="EMBL/GenBank/DDBJ databases">
        <authorList>
            <person name="Sun Q."/>
            <person name="Mori K."/>
        </authorList>
    </citation>
    <scope>NUCLEOTIDE SEQUENCE [LARGE SCALE GENOMIC DNA]</scope>
    <source>
        <strain evidence="3 4">JCM 3028</strain>
    </source>
</reference>
<dbReference type="Proteomes" id="UP001589610">
    <property type="component" value="Unassembled WGS sequence"/>
</dbReference>
<protein>
    <recommendedName>
        <fullName evidence="5">YkuD domain-containing protein</fullName>
    </recommendedName>
</protein>
<organism evidence="3 4">
    <name type="scientific">Streptosporangium vulgare</name>
    <dbReference type="NCBI Taxonomy" id="46190"/>
    <lineage>
        <taxon>Bacteria</taxon>
        <taxon>Bacillati</taxon>
        <taxon>Actinomycetota</taxon>
        <taxon>Actinomycetes</taxon>
        <taxon>Streptosporangiales</taxon>
        <taxon>Streptosporangiaceae</taxon>
        <taxon>Streptosporangium</taxon>
    </lineage>
</organism>
<evidence type="ECO:0008006" key="5">
    <source>
        <dbReference type="Google" id="ProtNLM"/>
    </source>
</evidence>
<evidence type="ECO:0000256" key="1">
    <source>
        <dbReference type="SAM" id="MobiDB-lite"/>
    </source>
</evidence>
<name>A0ABV5T4T2_9ACTN</name>
<keyword evidence="2" id="KW-0812">Transmembrane</keyword>
<evidence type="ECO:0000313" key="4">
    <source>
        <dbReference type="Proteomes" id="UP001589610"/>
    </source>
</evidence>
<dbReference type="EMBL" id="JBHMBS010000001">
    <property type="protein sequence ID" value="MFB9674099.1"/>
    <property type="molecule type" value="Genomic_DNA"/>
</dbReference>
<keyword evidence="2" id="KW-1133">Transmembrane helix</keyword>
<evidence type="ECO:0000256" key="2">
    <source>
        <dbReference type="SAM" id="Phobius"/>
    </source>
</evidence>
<gene>
    <name evidence="3" type="ORF">ACFFRH_01255</name>
</gene>
<keyword evidence="4" id="KW-1185">Reference proteome</keyword>
<feature type="region of interest" description="Disordered" evidence="1">
    <location>
        <begin position="85"/>
        <end position="114"/>
    </location>
</feature>
<feature type="transmembrane region" description="Helical" evidence="2">
    <location>
        <begin position="46"/>
        <end position="66"/>
    </location>
</feature>
<proteinExistence type="predicted"/>